<dbReference type="GO" id="GO:0006633">
    <property type="term" value="P:fatty acid biosynthetic process"/>
    <property type="evidence" value="ECO:0007669"/>
    <property type="project" value="InterPro"/>
</dbReference>
<dbReference type="InterPro" id="IPR014031">
    <property type="entry name" value="Ketoacyl_synth_C"/>
</dbReference>
<feature type="domain" description="Ketosynthase family 3 (KS3)" evidence="6">
    <location>
        <begin position="361"/>
        <end position="790"/>
    </location>
</feature>
<dbReference type="EMBL" id="KZ805317">
    <property type="protein sequence ID" value="PVI04995.1"/>
    <property type="molecule type" value="Genomic_DNA"/>
</dbReference>
<dbReference type="Pfam" id="PF00550">
    <property type="entry name" value="PP-binding"/>
    <property type="match status" value="1"/>
</dbReference>
<organism evidence="7 8">
    <name type="scientific">Periconia macrospinosa</name>
    <dbReference type="NCBI Taxonomy" id="97972"/>
    <lineage>
        <taxon>Eukaryota</taxon>
        <taxon>Fungi</taxon>
        <taxon>Dikarya</taxon>
        <taxon>Ascomycota</taxon>
        <taxon>Pezizomycotina</taxon>
        <taxon>Dothideomycetes</taxon>
        <taxon>Pleosporomycetidae</taxon>
        <taxon>Pleosporales</taxon>
        <taxon>Massarineae</taxon>
        <taxon>Periconiaceae</taxon>
        <taxon>Periconia</taxon>
    </lineage>
</organism>
<dbReference type="OrthoDB" id="329835at2759"/>
<dbReference type="PANTHER" id="PTHR43775:SF37">
    <property type="entry name" value="SI:DKEY-61P9.11"/>
    <property type="match status" value="1"/>
</dbReference>
<dbReference type="InterPro" id="IPR016035">
    <property type="entry name" value="Acyl_Trfase/lysoPLipase"/>
</dbReference>
<dbReference type="InterPro" id="IPR036736">
    <property type="entry name" value="ACP-like_sf"/>
</dbReference>
<dbReference type="SUPFAM" id="SSF47336">
    <property type="entry name" value="ACP-like"/>
    <property type="match status" value="1"/>
</dbReference>
<dbReference type="Gene3D" id="3.10.129.110">
    <property type="entry name" value="Polyketide synthase dehydratase"/>
    <property type="match status" value="1"/>
</dbReference>
<evidence type="ECO:0000256" key="2">
    <source>
        <dbReference type="ARBA" id="ARBA00022553"/>
    </source>
</evidence>
<dbReference type="Pfam" id="PF00109">
    <property type="entry name" value="ketoacyl-synt"/>
    <property type="match status" value="1"/>
</dbReference>
<dbReference type="GO" id="GO:0004315">
    <property type="term" value="F:3-oxoacyl-[acyl-carrier-protein] synthase activity"/>
    <property type="evidence" value="ECO:0007669"/>
    <property type="project" value="InterPro"/>
</dbReference>
<feature type="domain" description="Carrier" evidence="5">
    <location>
        <begin position="1640"/>
        <end position="1722"/>
    </location>
</feature>
<dbReference type="PANTHER" id="PTHR43775">
    <property type="entry name" value="FATTY ACID SYNTHASE"/>
    <property type="match status" value="1"/>
</dbReference>
<dbReference type="InterPro" id="IPR032088">
    <property type="entry name" value="SAT"/>
</dbReference>
<dbReference type="STRING" id="97972.A0A2V1E6W3"/>
<proteinExistence type="predicted"/>
<dbReference type="CDD" id="cd00833">
    <property type="entry name" value="PKS"/>
    <property type="match status" value="1"/>
</dbReference>
<keyword evidence="2" id="KW-0597">Phosphoprotein</keyword>
<dbReference type="InterPro" id="IPR016039">
    <property type="entry name" value="Thiolase-like"/>
</dbReference>
<dbReference type="InterPro" id="IPR020841">
    <property type="entry name" value="PKS_Beta-ketoAc_synthase_dom"/>
</dbReference>
<dbReference type="Gene3D" id="3.30.70.3290">
    <property type="match status" value="1"/>
</dbReference>
<evidence type="ECO:0000256" key="4">
    <source>
        <dbReference type="SAM" id="MobiDB-lite"/>
    </source>
</evidence>
<dbReference type="SMART" id="SM00827">
    <property type="entry name" value="PKS_AT"/>
    <property type="match status" value="1"/>
</dbReference>
<dbReference type="Proteomes" id="UP000244855">
    <property type="component" value="Unassembled WGS sequence"/>
</dbReference>
<evidence type="ECO:0000313" key="7">
    <source>
        <dbReference type="EMBL" id="PVI04995.1"/>
    </source>
</evidence>
<sequence length="1728" mass="189055">MFAHIDKSDEIIYYGDQSITGEDSLKHLLEESRNSVVLAQFLQRAFEKLQLEATSCVHSEVLGRNLEELIQQSSRPTDNHVVIGTVASLVGQLGWTIVHRHHHVESWHNHAGSTIYGVCTGSLAAIAAAAARSDVDFVDLALECLSVAFRLAVKVAQRSSAIDTASDPWAIAVPTISRYEADHVVKKFNESKEFSTHRAVYISAYSVNGVTLSGPPKSLQSLVTSASMKSYQTVSLPIYGLFHASHLPAPDIASIIGHSELWSRTLHAPSSNSLVLPHFSSNFDGTVYELLSNTIFNILQMPVDFDSLICDLKAKNTSTSGFQMTTLGPANCGYLKNALGLDRVRVFGADLPSQSAKDDYTNAIAITGMGFRLPEAHNTQELWDILMEGRDLHRQIPKERFDVSTHYDPTGEIPNTSVTQWGCFDDHVGDFDLSLFRMSPREALQTDPAHRLMLITAYEALESSGYYDDKGRRRAKVGTFYGQAGDDYCRSNAAQNIDTNYITGGIRAFGPGRVGYYFGWEGPSMSIDTACSSSAVAINQACSSLLLRESDMALAGGANLLTNSDYFAGLSRAKFVSSTGPCKTLDETADGYCRADGVASVVLKRYSDAIRDKDNILGVIRSIETNHAGSAISITHPDANSQYALFHSVLTKAGINAYDVDHIEMHGTGTQAGDLAETSSIARLLDQTGGRRRPSDHPLTIASVKPNVGHSEAASGVTSLIKAILMMERKWVPRHIGIKTRYNPKLPLLVDQGIEPVLENRPFIPVTDKRKVLVNNFNATGGSTALLLEEHSNPDVQGVDPRGHYPIVLSAATSGSLRRSIERLLTHLKAHSETDLASLSYTLTARRLHHSHGFGCVADRVPALIQQLESEVSATTPARSRQRGAHNSTVFVFTGQALSYSGMAADLFKTNPTFERHLLDSDKLCQSMDLPTFIDVIRDGDADFSGFGVVKTHLALVALEIALADLFQSWGIHPAVVMGHSLGEYSALCVSKALSLADTLYLVGKRAQLIDSICVKEEYAMAATSLSPAEASHHLKEYPACEIACFNGPAQTIITGPRTDLDDLSKKIEAEASKTKRLAVDFGFHSSQMDAMLPDYESIVKGVEFHEPTTALVSTYLGDFVGIDDLDAQYLCHQTRKAVRFQEAVEKVSTSSHVDSPFWLEIGPAPACAPLINQILDSGSTMSTLHPRKPNWQSISEVMTTYYISRDDVCWDRYHMNYLEGVKLLQLPSYPFDMTNHFIQYEGDWAITKNRARAQDHRARTNDQTLDSSTLHTLRSDIEENGTRVLVFTSNLVAEQSSQSGLRFRTNETLHDAEFIYMDMAMTAAKEISKRSPNGVKPDAMELTEFKILDGATNSHQKAFEINLELTATVAAGTQSTALISITSPSEHREVARCKVSTGRHASQWKEQADNTAFLYITRMDLLEMPHMGLTKLSAMQNLAQSKSGNDAPQQSPLSTIQQLTVNSNMSEAVGTISYTNSKGNFTLDPQFGEILWQMFMWASGLDGVNEPVPPPWKEFRILRPMEVNNTYRVHVRFQISSASGMPEGDLHVFHSSGVPVMEIKGMGIVHHIMDDTMAVAKQIDSSDSIREDDTGLVPRTLQSTLKASPVCPMPIALSPPSTTPSSTPSNESLNGLEDTSPVTAGIDVLAGLVDILVAELGLSQPDVAADTHFENLGIDSIMSMTILAKMKAHMKAGTGKPELPGNLLLKYNTIAKLQDYFQEQGTLSIDC</sequence>
<dbReference type="InterPro" id="IPR014043">
    <property type="entry name" value="Acyl_transferase_dom"/>
</dbReference>
<dbReference type="InterPro" id="IPR001227">
    <property type="entry name" value="Ac_transferase_dom_sf"/>
</dbReference>
<dbReference type="SUPFAM" id="SSF52151">
    <property type="entry name" value="FabD/lysophospholipase-like"/>
    <property type="match status" value="1"/>
</dbReference>
<keyword evidence="1" id="KW-0596">Phosphopantetheine</keyword>
<dbReference type="Gene3D" id="3.40.366.10">
    <property type="entry name" value="Malonyl-Coenzyme A Acyl Carrier Protein, domain 2"/>
    <property type="match status" value="2"/>
</dbReference>
<protein>
    <submittedName>
        <fullName evidence="7">Ketoacyl-synt-domain-containing protein</fullName>
    </submittedName>
</protein>
<dbReference type="Gene3D" id="1.10.1200.10">
    <property type="entry name" value="ACP-like"/>
    <property type="match status" value="1"/>
</dbReference>
<accession>A0A2V1E6W3</accession>
<reference evidence="7 8" key="1">
    <citation type="journal article" date="2018" name="Sci. Rep.">
        <title>Comparative genomics provides insights into the lifestyle and reveals functional heterogeneity of dark septate endophytic fungi.</title>
        <authorList>
            <person name="Knapp D.G."/>
            <person name="Nemeth J.B."/>
            <person name="Barry K."/>
            <person name="Hainaut M."/>
            <person name="Henrissat B."/>
            <person name="Johnson J."/>
            <person name="Kuo A."/>
            <person name="Lim J.H.P."/>
            <person name="Lipzen A."/>
            <person name="Nolan M."/>
            <person name="Ohm R.A."/>
            <person name="Tamas L."/>
            <person name="Grigoriev I.V."/>
            <person name="Spatafora J.W."/>
            <person name="Nagy L.G."/>
            <person name="Kovacs G.M."/>
        </authorList>
    </citation>
    <scope>NUCLEOTIDE SEQUENCE [LARGE SCALE GENOMIC DNA]</scope>
    <source>
        <strain evidence="7 8">DSE2036</strain>
    </source>
</reference>
<dbReference type="SUPFAM" id="SSF53901">
    <property type="entry name" value="Thiolase-like"/>
    <property type="match status" value="1"/>
</dbReference>
<evidence type="ECO:0000256" key="3">
    <source>
        <dbReference type="ARBA" id="ARBA00022679"/>
    </source>
</evidence>
<evidence type="ECO:0000256" key="1">
    <source>
        <dbReference type="ARBA" id="ARBA00022450"/>
    </source>
</evidence>
<dbReference type="Pfam" id="PF22621">
    <property type="entry name" value="CurL-like_PKS_C"/>
    <property type="match status" value="1"/>
</dbReference>
<dbReference type="Pfam" id="PF16073">
    <property type="entry name" value="SAT"/>
    <property type="match status" value="1"/>
</dbReference>
<gene>
    <name evidence="7" type="ORF">DM02DRAFT_611102</name>
</gene>
<dbReference type="InterPro" id="IPR050091">
    <property type="entry name" value="PKS_NRPS_Biosynth_Enz"/>
</dbReference>
<dbReference type="InterPro" id="IPR018201">
    <property type="entry name" value="Ketoacyl_synth_AS"/>
</dbReference>
<evidence type="ECO:0000313" key="8">
    <source>
        <dbReference type="Proteomes" id="UP000244855"/>
    </source>
</evidence>
<evidence type="ECO:0000259" key="6">
    <source>
        <dbReference type="PROSITE" id="PS52004"/>
    </source>
</evidence>
<dbReference type="SUPFAM" id="SSF55048">
    <property type="entry name" value="Probable ACP-binding domain of malonyl-CoA ACP transacylase"/>
    <property type="match status" value="1"/>
</dbReference>
<dbReference type="Pfam" id="PF02801">
    <property type="entry name" value="Ketoacyl-synt_C"/>
    <property type="match status" value="1"/>
</dbReference>
<feature type="region of interest" description="Disordered" evidence="4">
    <location>
        <begin position="1609"/>
        <end position="1635"/>
    </location>
</feature>
<dbReference type="InterPro" id="IPR042104">
    <property type="entry name" value="PKS_dehydratase_sf"/>
</dbReference>
<keyword evidence="8" id="KW-1185">Reference proteome</keyword>
<dbReference type="Pfam" id="PF00698">
    <property type="entry name" value="Acyl_transf_1"/>
    <property type="match status" value="1"/>
</dbReference>
<dbReference type="InterPro" id="IPR016036">
    <property type="entry name" value="Malonyl_transacylase_ACP-bd"/>
</dbReference>
<keyword evidence="3" id="KW-0808">Transferase</keyword>
<dbReference type="InterPro" id="IPR014030">
    <property type="entry name" value="Ketoacyl_synth_N"/>
</dbReference>
<dbReference type="GO" id="GO:0004312">
    <property type="term" value="F:fatty acid synthase activity"/>
    <property type="evidence" value="ECO:0007669"/>
    <property type="project" value="TreeGrafter"/>
</dbReference>
<name>A0A2V1E6W3_9PLEO</name>
<feature type="compositionally biased region" description="Low complexity" evidence="4">
    <location>
        <begin position="1615"/>
        <end position="1626"/>
    </location>
</feature>
<evidence type="ECO:0000259" key="5">
    <source>
        <dbReference type="PROSITE" id="PS50075"/>
    </source>
</evidence>
<dbReference type="SMART" id="SM00825">
    <property type="entry name" value="PKS_KS"/>
    <property type="match status" value="1"/>
</dbReference>
<dbReference type="InterPro" id="IPR009081">
    <property type="entry name" value="PP-bd_ACP"/>
</dbReference>
<dbReference type="GO" id="GO:0044550">
    <property type="term" value="P:secondary metabolite biosynthetic process"/>
    <property type="evidence" value="ECO:0007669"/>
    <property type="project" value="TreeGrafter"/>
</dbReference>
<dbReference type="PROSITE" id="PS00606">
    <property type="entry name" value="KS3_1"/>
    <property type="match status" value="1"/>
</dbReference>
<dbReference type="Gene3D" id="3.40.47.10">
    <property type="match status" value="1"/>
</dbReference>
<dbReference type="PROSITE" id="PS50075">
    <property type="entry name" value="CARRIER"/>
    <property type="match status" value="1"/>
</dbReference>
<dbReference type="PROSITE" id="PS52004">
    <property type="entry name" value="KS3_2"/>
    <property type="match status" value="1"/>
</dbReference>